<evidence type="ECO:0000256" key="1">
    <source>
        <dbReference type="ARBA" id="ARBA00004123"/>
    </source>
</evidence>
<dbReference type="InterPro" id="IPR005333">
    <property type="entry name" value="Transcription_factor_TCP"/>
</dbReference>
<dbReference type="GO" id="GO:0003700">
    <property type="term" value="F:DNA-binding transcription factor activity"/>
    <property type="evidence" value="ECO:0007669"/>
    <property type="project" value="InterPro"/>
</dbReference>
<sequence>MFSSSSYNSNTVIPFQHNFPFSSSSSSNYPPPPPPPCANLETCTGDTFLHHIPDPLSGQFSHQNIALMAPPSHQTLTHLGVSSNTVPGIINSTISSSCGDHLHHHQYYHSNYGSISNDNIIPYFLHSSREDLVVAPAEMKKDRHSKIFTAQGLRDRRVRLSLNVARQFFDLQDLLGLDRASKTIEWLLKKSRKAIRDLETQKKNLSCSSERSKSLSSTSECDEVVSDINEVENHVMSKEKEMVMMKKLRESKSTGAYVAKESRAKARAKARERTREKKMCTTSRRPYQMLNQFNLLIEQLDDHETNISSSSKVNFGDHRVNQELGSLLANQAHHHHRHEEDQSALIKRNKMKSFPSVVSDYNTTSNFPMLLKIGTSMALSPCPSINCAIATINLNFHCDIFKEKEQCQEILDEQGLCLLQ</sequence>
<dbReference type="GO" id="GO:0005634">
    <property type="term" value="C:nucleus"/>
    <property type="evidence" value="ECO:0007669"/>
    <property type="project" value="UniProtKB-SubCell"/>
</dbReference>
<dbReference type="InterPro" id="IPR017887">
    <property type="entry name" value="TF_TCP_subgr"/>
</dbReference>
<organism evidence="10 11">
    <name type="scientific">Malus domestica</name>
    <name type="common">Apple</name>
    <name type="synonym">Pyrus malus</name>
    <dbReference type="NCBI Taxonomy" id="3750"/>
    <lineage>
        <taxon>Eukaryota</taxon>
        <taxon>Viridiplantae</taxon>
        <taxon>Streptophyta</taxon>
        <taxon>Embryophyta</taxon>
        <taxon>Tracheophyta</taxon>
        <taxon>Spermatophyta</taxon>
        <taxon>Magnoliopsida</taxon>
        <taxon>eudicotyledons</taxon>
        <taxon>Gunneridae</taxon>
        <taxon>Pentapetalae</taxon>
        <taxon>rosids</taxon>
        <taxon>fabids</taxon>
        <taxon>Rosales</taxon>
        <taxon>Rosaceae</taxon>
        <taxon>Amygdaloideae</taxon>
        <taxon>Maleae</taxon>
        <taxon>Malus</taxon>
    </lineage>
</organism>
<keyword evidence="6" id="KW-0539">Nucleus</keyword>
<keyword evidence="2" id="KW-0217">Developmental protein</keyword>
<name>A0A498J3L2_MALDO</name>
<keyword evidence="5" id="KW-0804">Transcription</keyword>
<evidence type="ECO:0000259" key="9">
    <source>
        <dbReference type="PROSITE" id="PS51370"/>
    </source>
</evidence>
<feature type="domain" description="TCP" evidence="8">
    <location>
        <begin position="140"/>
        <end position="198"/>
    </location>
</feature>
<evidence type="ECO:0000313" key="11">
    <source>
        <dbReference type="Proteomes" id="UP000290289"/>
    </source>
</evidence>
<evidence type="ECO:0000256" key="6">
    <source>
        <dbReference type="ARBA" id="ARBA00023242"/>
    </source>
</evidence>
<gene>
    <name evidence="10" type="ORF">DVH24_032133</name>
</gene>
<evidence type="ECO:0000313" key="10">
    <source>
        <dbReference type="EMBL" id="RXH89776.1"/>
    </source>
</evidence>
<protein>
    <recommendedName>
        <fullName evidence="12">TCP domain-containing protein</fullName>
    </recommendedName>
</protein>
<feature type="compositionally biased region" description="Basic and acidic residues" evidence="7">
    <location>
        <begin position="260"/>
        <end position="279"/>
    </location>
</feature>
<evidence type="ECO:0000256" key="7">
    <source>
        <dbReference type="SAM" id="MobiDB-lite"/>
    </source>
</evidence>
<dbReference type="Pfam" id="PF03634">
    <property type="entry name" value="TCP"/>
    <property type="match status" value="1"/>
</dbReference>
<dbReference type="PANTHER" id="PTHR31072:SF224">
    <property type="entry name" value="TRANSCRIPTION FACTOR TCP1"/>
    <property type="match status" value="1"/>
</dbReference>
<evidence type="ECO:0000256" key="4">
    <source>
        <dbReference type="ARBA" id="ARBA00023125"/>
    </source>
</evidence>
<evidence type="ECO:0000256" key="5">
    <source>
        <dbReference type="ARBA" id="ARBA00023163"/>
    </source>
</evidence>
<keyword evidence="3" id="KW-0805">Transcription regulation</keyword>
<feature type="region of interest" description="Disordered" evidence="7">
    <location>
        <begin position="256"/>
        <end position="280"/>
    </location>
</feature>
<dbReference type="EMBL" id="RDQH01000335">
    <property type="protein sequence ID" value="RXH89776.1"/>
    <property type="molecule type" value="Genomic_DNA"/>
</dbReference>
<dbReference type="Proteomes" id="UP000290289">
    <property type="component" value="Chromosome 9"/>
</dbReference>
<keyword evidence="4" id="KW-0238">DNA-binding</keyword>
<evidence type="ECO:0000259" key="8">
    <source>
        <dbReference type="PROSITE" id="PS51369"/>
    </source>
</evidence>
<dbReference type="GO" id="GO:2000032">
    <property type="term" value="P:regulation of secondary shoot formation"/>
    <property type="evidence" value="ECO:0007669"/>
    <property type="project" value="TreeGrafter"/>
</dbReference>
<evidence type="ECO:0000256" key="3">
    <source>
        <dbReference type="ARBA" id="ARBA00023015"/>
    </source>
</evidence>
<reference evidence="10 11" key="1">
    <citation type="submission" date="2018-10" db="EMBL/GenBank/DDBJ databases">
        <title>A high-quality apple genome assembly.</title>
        <authorList>
            <person name="Hu J."/>
        </authorList>
    </citation>
    <scope>NUCLEOTIDE SEQUENCE [LARGE SCALE GENOMIC DNA]</scope>
    <source>
        <strain evidence="11">cv. HFTH1</strain>
        <tissue evidence="10">Young leaf</tissue>
    </source>
</reference>
<comment type="caution">
    <text evidence="10">The sequence shown here is derived from an EMBL/GenBank/DDBJ whole genome shotgun (WGS) entry which is preliminary data.</text>
</comment>
<feature type="domain" description="R" evidence="9">
    <location>
        <begin position="260"/>
        <end position="277"/>
    </location>
</feature>
<dbReference type="PANTHER" id="PTHR31072">
    <property type="entry name" value="TRANSCRIPTION FACTOR TCP4-RELATED"/>
    <property type="match status" value="1"/>
</dbReference>
<proteinExistence type="predicted"/>
<evidence type="ECO:0008006" key="12">
    <source>
        <dbReference type="Google" id="ProtNLM"/>
    </source>
</evidence>
<dbReference type="PROSITE" id="PS51369">
    <property type="entry name" value="TCP"/>
    <property type="match status" value="1"/>
</dbReference>
<keyword evidence="11" id="KW-1185">Reference proteome</keyword>
<dbReference type="InterPro" id="IPR017888">
    <property type="entry name" value="CYC/TB1_R_domain"/>
</dbReference>
<evidence type="ECO:0000256" key="2">
    <source>
        <dbReference type="ARBA" id="ARBA00022473"/>
    </source>
</evidence>
<accession>A0A498J3L2</accession>
<comment type="subcellular location">
    <subcellularLocation>
        <location evidence="1">Nucleus</location>
    </subcellularLocation>
</comment>
<dbReference type="GO" id="GO:0043565">
    <property type="term" value="F:sequence-specific DNA binding"/>
    <property type="evidence" value="ECO:0007669"/>
    <property type="project" value="TreeGrafter"/>
</dbReference>
<dbReference type="PROSITE" id="PS51370">
    <property type="entry name" value="R"/>
    <property type="match status" value="1"/>
</dbReference>
<dbReference type="AlphaFoldDB" id="A0A498J3L2"/>